<keyword evidence="8" id="KW-1185">Reference proteome</keyword>
<keyword evidence="3" id="KW-0479">Metal-binding</keyword>
<evidence type="ECO:0000256" key="3">
    <source>
        <dbReference type="ARBA" id="ARBA00022723"/>
    </source>
</evidence>
<dbReference type="GO" id="GO:0020037">
    <property type="term" value="F:heme binding"/>
    <property type="evidence" value="ECO:0007669"/>
    <property type="project" value="InterPro"/>
</dbReference>
<evidence type="ECO:0000256" key="2">
    <source>
        <dbReference type="ARBA" id="ARBA00010617"/>
    </source>
</evidence>
<dbReference type="GO" id="GO:0016705">
    <property type="term" value="F:oxidoreductase activity, acting on paired donors, with incorporation or reduction of molecular oxygen"/>
    <property type="evidence" value="ECO:0007669"/>
    <property type="project" value="InterPro"/>
</dbReference>
<evidence type="ECO:0000313" key="8">
    <source>
        <dbReference type="Proteomes" id="UP001148786"/>
    </source>
</evidence>
<evidence type="ECO:0000256" key="4">
    <source>
        <dbReference type="ARBA" id="ARBA00023002"/>
    </source>
</evidence>
<dbReference type="EMBL" id="JANKHO010002185">
    <property type="protein sequence ID" value="KAJ3494042.1"/>
    <property type="molecule type" value="Genomic_DNA"/>
</dbReference>
<dbReference type="PANTHER" id="PTHR46206:SF6">
    <property type="entry name" value="CYTOCHROME P450 MONOOXYGENASE AN1598-RELATED"/>
    <property type="match status" value="1"/>
</dbReference>
<comment type="caution">
    <text evidence="7">The sequence shown here is derived from an EMBL/GenBank/DDBJ whole genome shotgun (WGS) entry which is preliminary data.</text>
</comment>
<evidence type="ECO:0000256" key="1">
    <source>
        <dbReference type="ARBA" id="ARBA00001971"/>
    </source>
</evidence>
<sequence length="125" mass="14094">MQHIDSLIKESQRLNPLSLGEYSIFSVPLMTHVMPKDHAFSDGAMVPKGTTISVATPRAHLNGDRYEYLLQFDGFRYVKLKEQCAVVAYDVKLEDMGVRPADRWIAANCLPNPTAQVLFKKRTAI</sequence>
<keyword evidence="5" id="KW-0408">Iron</keyword>
<evidence type="ECO:0000313" key="7">
    <source>
        <dbReference type="EMBL" id="KAJ3494042.1"/>
    </source>
</evidence>
<evidence type="ECO:0000256" key="5">
    <source>
        <dbReference type="ARBA" id="ARBA00023004"/>
    </source>
</evidence>
<dbReference type="AlphaFoldDB" id="A0A9W8JPV9"/>
<comment type="similarity">
    <text evidence="2">Belongs to the cytochrome P450 family.</text>
</comment>
<dbReference type="OrthoDB" id="3248974at2759"/>
<keyword evidence="6" id="KW-0503">Monooxygenase</keyword>
<dbReference type="PANTHER" id="PTHR46206">
    <property type="entry name" value="CYTOCHROME P450"/>
    <property type="match status" value="1"/>
</dbReference>
<dbReference type="GO" id="GO:0005506">
    <property type="term" value="F:iron ion binding"/>
    <property type="evidence" value="ECO:0007669"/>
    <property type="project" value="InterPro"/>
</dbReference>
<keyword evidence="4" id="KW-0560">Oxidoreductase</keyword>
<reference evidence="7" key="1">
    <citation type="submission" date="2022-07" db="EMBL/GenBank/DDBJ databases">
        <title>Genome Sequence of Agrocybe chaxingu.</title>
        <authorList>
            <person name="Buettner E."/>
        </authorList>
    </citation>
    <scope>NUCLEOTIDE SEQUENCE</scope>
    <source>
        <strain evidence="7">MP-N11</strain>
    </source>
</reference>
<accession>A0A9W8JPV9</accession>
<protein>
    <submittedName>
        <fullName evidence="7">Uncharacterized protein</fullName>
    </submittedName>
</protein>
<evidence type="ECO:0000256" key="6">
    <source>
        <dbReference type="ARBA" id="ARBA00023033"/>
    </source>
</evidence>
<name>A0A9W8JPV9_9AGAR</name>
<gene>
    <name evidence="7" type="ORF">NLJ89_g10893</name>
</gene>
<comment type="cofactor">
    <cofactor evidence="1">
        <name>heme</name>
        <dbReference type="ChEBI" id="CHEBI:30413"/>
    </cofactor>
</comment>
<dbReference type="Gene3D" id="1.10.630.10">
    <property type="entry name" value="Cytochrome P450"/>
    <property type="match status" value="1"/>
</dbReference>
<dbReference type="SUPFAM" id="SSF48264">
    <property type="entry name" value="Cytochrome P450"/>
    <property type="match status" value="1"/>
</dbReference>
<dbReference type="GO" id="GO:0004497">
    <property type="term" value="F:monooxygenase activity"/>
    <property type="evidence" value="ECO:0007669"/>
    <property type="project" value="UniProtKB-KW"/>
</dbReference>
<organism evidence="7 8">
    <name type="scientific">Agrocybe chaxingu</name>
    <dbReference type="NCBI Taxonomy" id="84603"/>
    <lineage>
        <taxon>Eukaryota</taxon>
        <taxon>Fungi</taxon>
        <taxon>Dikarya</taxon>
        <taxon>Basidiomycota</taxon>
        <taxon>Agaricomycotina</taxon>
        <taxon>Agaricomycetes</taxon>
        <taxon>Agaricomycetidae</taxon>
        <taxon>Agaricales</taxon>
        <taxon>Agaricineae</taxon>
        <taxon>Strophariaceae</taxon>
        <taxon>Agrocybe</taxon>
    </lineage>
</organism>
<dbReference type="InterPro" id="IPR036396">
    <property type="entry name" value="Cyt_P450_sf"/>
</dbReference>
<proteinExistence type="inferred from homology"/>
<dbReference type="Proteomes" id="UP001148786">
    <property type="component" value="Unassembled WGS sequence"/>
</dbReference>